<evidence type="ECO:0000256" key="22">
    <source>
        <dbReference type="ARBA" id="ARBA00048679"/>
    </source>
</evidence>
<dbReference type="FunFam" id="3.30.200.20:FF:000432">
    <property type="entry name" value="LRR receptor-like serine/threonine-protein kinase EFR"/>
    <property type="match status" value="1"/>
</dbReference>
<keyword evidence="14" id="KW-0547">Nucleotide-binding</keyword>
<comment type="catalytic activity">
    <reaction evidence="21">
        <text>L-threonyl-[protein] + ATP = O-phospho-L-threonyl-[protein] + ADP + H(+)</text>
        <dbReference type="Rhea" id="RHEA:46608"/>
        <dbReference type="Rhea" id="RHEA-COMP:11060"/>
        <dbReference type="Rhea" id="RHEA-COMP:11605"/>
        <dbReference type="ChEBI" id="CHEBI:15378"/>
        <dbReference type="ChEBI" id="CHEBI:30013"/>
        <dbReference type="ChEBI" id="CHEBI:30616"/>
        <dbReference type="ChEBI" id="CHEBI:61977"/>
        <dbReference type="ChEBI" id="CHEBI:456216"/>
        <dbReference type="EC" id="2.7.11.1"/>
    </reaction>
</comment>
<dbReference type="Pfam" id="PF00560">
    <property type="entry name" value="LRR_1"/>
    <property type="match status" value="4"/>
</dbReference>
<dbReference type="InterPro" id="IPR001611">
    <property type="entry name" value="Leu-rich_rpt"/>
</dbReference>
<keyword evidence="19" id="KW-0675">Receptor</keyword>
<keyword evidence="17" id="KW-1133">Transmembrane helix</keyword>
<evidence type="ECO:0000256" key="14">
    <source>
        <dbReference type="ARBA" id="ARBA00022741"/>
    </source>
</evidence>
<comment type="similarity">
    <text evidence="4">Belongs to the protein kinase superfamily. Ser/Thr protein kinase family.</text>
</comment>
<dbReference type="Pfam" id="PF07714">
    <property type="entry name" value="PK_Tyr_Ser-Thr"/>
    <property type="match status" value="1"/>
</dbReference>
<evidence type="ECO:0000256" key="16">
    <source>
        <dbReference type="ARBA" id="ARBA00022840"/>
    </source>
</evidence>
<evidence type="ECO:0000256" key="25">
    <source>
        <dbReference type="ARBA" id="ARBA00072040"/>
    </source>
</evidence>
<dbReference type="FunFam" id="1.10.510.10:FF:000358">
    <property type="entry name" value="Putative leucine-rich repeat receptor-like serine/threonine-protein kinase"/>
    <property type="match status" value="1"/>
</dbReference>
<evidence type="ECO:0000313" key="29">
    <source>
        <dbReference type="EMBL" id="TVU26573.1"/>
    </source>
</evidence>
<dbReference type="InterPro" id="IPR003591">
    <property type="entry name" value="Leu-rich_rpt_typical-subtyp"/>
</dbReference>
<evidence type="ECO:0000256" key="3">
    <source>
        <dbReference type="ARBA" id="ARBA00004479"/>
    </source>
</evidence>
<dbReference type="InterPro" id="IPR013210">
    <property type="entry name" value="LRR_N_plant-typ"/>
</dbReference>
<keyword evidence="6" id="KW-1003">Cell membrane</keyword>
<evidence type="ECO:0000256" key="9">
    <source>
        <dbReference type="ARBA" id="ARBA00022614"/>
    </source>
</evidence>
<dbReference type="Gramene" id="TVU26573">
    <property type="protein sequence ID" value="TVU26573"/>
    <property type="gene ID" value="EJB05_29127"/>
</dbReference>
<dbReference type="InterPro" id="IPR011009">
    <property type="entry name" value="Kinase-like_dom_sf"/>
</dbReference>
<dbReference type="InterPro" id="IPR032675">
    <property type="entry name" value="LRR_dom_sf"/>
</dbReference>
<evidence type="ECO:0000256" key="19">
    <source>
        <dbReference type="ARBA" id="ARBA00023170"/>
    </source>
</evidence>
<dbReference type="Gene3D" id="3.80.10.10">
    <property type="entry name" value="Ribonuclease Inhibitor"/>
    <property type="match status" value="3"/>
</dbReference>
<feature type="region of interest" description="Disordered" evidence="26">
    <location>
        <begin position="1014"/>
        <end position="1037"/>
    </location>
</feature>
<dbReference type="Pfam" id="PF08263">
    <property type="entry name" value="LRRNT_2"/>
    <property type="match status" value="1"/>
</dbReference>
<dbReference type="Pfam" id="PF13855">
    <property type="entry name" value="LRR_8"/>
    <property type="match status" value="2"/>
</dbReference>
<dbReference type="Gene3D" id="3.30.200.20">
    <property type="entry name" value="Phosphorylase Kinase, domain 1"/>
    <property type="match status" value="1"/>
</dbReference>
<dbReference type="InterPro" id="IPR008271">
    <property type="entry name" value="Ser/Thr_kinase_AS"/>
</dbReference>
<evidence type="ECO:0000256" key="11">
    <source>
        <dbReference type="ARBA" id="ARBA00022692"/>
    </source>
</evidence>
<keyword evidence="13" id="KW-0677">Repeat</keyword>
<evidence type="ECO:0000256" key="12">
    <source>
        <dbReference type="ARBA" id="ARBA00022729"/>
    </source>
</evidence>
<dbReference type="Gene3D" id="1.10.510.10">
    <property type="entry name" value="Transferase(Phosphotransferase) domain 1"/>
    <property type="match status" value="1"/>
</dbReference>
<dbReference type="InterPro" id="IPR000719">
    <property type="entry name" value="Prot_kinase_dom"/>
</dbReference>
<keyword evidence="15" id="KW-0418">Kinase</keyword>
<evidence type="ECO:0000256" key="10">
    <source>
        <dbReference type="ARBA" id="ARBA00022679"/>
    </source>
</evidence>
<evidence type="ECO:0000259" key="28">
    <source>
        <dbReference type="PROSITE" id="PS50011"/>
    </source>
</evidence>
<dbReference type="InterPro" id="IPR051809">
    <property type="entry name" value="Plant_receptor-like_S/T_kinase"/>
</dbReference>
<keyword evidence="16" id="KW-0067">ATP-binding</keyword>
<dbReference type="SUPFAM" id="SSF52058">
    <property type="entry name" value="L domain-like"/>
    <property type="match status" value="3"/>
</dbReference>
<keyword evidence="8" id="KW-0597">Phosphoprotein</keyword>
<evidence type="ECO:0000256" key="20">
    <source>
        <dbReference type="ARBA" id="ARBA00023180"/>
    </source>
</evidence>
<dbReference type="GO" id="GO:0005789">
    <property type="term" value="C:endoplasmic reticulum membrane"/>
    <property type="evidence" value="ECO:0007669"/>
    <property type="project" value="UniProtKB-SubCell"/>
</dbReference>
<dbReference type="SMART" id="SM00220">
    <property type="entry name" value="S_TKc"/>
    <property type="match status" value="1"/>
</dbReference>
<evidence type="ECO:0000256" key="24">
    <source>
        <dbReference type="ARBA" id="ARBA00056628"/>
    </source>
</evidence>
<dbReference type="PROSITE" id="PS50011">
    <property type="entry name" value="PROTEIN_KINASE_DOM"/>
    <property type="match status" value="1"/>
</dbReference>
<dbReference type="PROSITE" id="PS00108">
    <property type="entry name" value="PROTEIN_KINASE_ST"/>
    <property type="match status" value="1"/>
</dbReference>
<keyword evidence="11" id="KW-0812">Transmembrane</keyword>
<evidence type="ECO:0000256" key="27">
    <source>
        <dbReference type="SAM" id="SignalP"/>
    </source>
</evidence>
<feature type="non-terminal residue" evidence="29">
    <location>
        <position position="1"/>
    </location>
</feature>
<keyword evidence="10" id="KW-0808">Transferase</keyword>
<dbReference type="GO" id="GO:0004674">
    <property type="term" value="F:protein serine/threonine kinase activity"/>
    <property type="evidence" value="ECO:0007669"/>
    <property type="project" value="UniProtKB-KW"/>
</dbReference>
<evidence type="ECO:0000256" key="6">
    <source>
        <dbReference type="ARBA" id="ARBA00022475"/>
    </source>
</evidence>
<comment type="catalytic activity">
    <reaction evidence="22">
        <text>L-seryl-[protein] + ATP = O-phospho-L-seryl-[protein] + ADP + H(+)</text>
        <dbReference type="Rhea" id="RHEA:17989"/>
        <dbReference type="Rhea" id="RHEA-COMP:9863"/>
        <dbReference type="Rhea" id="RHEA-COMP:11604"/>
        <dbReference type="ChEBI" id="CHEBI:15378"/>
        <dbReference type="ChEBI" id="CHEBI:29999"/>
        <dbReference type="ChEBI" id="CHEBI:30616"/>
        <dbReference type="ChEBI" id="CHEBI:83421"/>
        <dbReference type="ChEBI" id="CHEBI:456216"/>
        <dbReference type="EC" id="2.7.11.1"/>
    </reaction>
</comment>
<evidence type="ECO:0000256" key="7">
    <source>
        <dbReference type="ARBA" id="ARBA00022527"/>
    </source>
</evidence>
<dbReference type="EC" id="2.7.11.1" evidence="5"/>
<evidence type="ECO:0000256" key="15">
    <source>
        <dbReference type="ARBA" id="ARBA00022777"/>
    </source>
</evidence>
<evidence type="ECO:0000256" key="8">
    <source>
        <dbReference type="ARBA" id="ARBA00022553"/>
    </source>
</evidence>
<evidence type="ECO:0000313" key="30">
    <source>
        <dbReference type="Proteomes" id="UP000324897"/>
    </source>
</evidence>
<keyword evidence="20" id="KW-0325">Glycoprotein</keyword>
<dbReference type="PROSITE" id="PS51450">
    <property type="entry name" value="LRR"/>
    <property type="match status" value="1"/>
</dbReference>
<evidence type="ECO:0000256" key="5">
    <source>
        <dbReference type="ARBA" id="ARBA00012513"/>
    </source>
</evidence>
<gene>
    <name evidence="29" type="ORF">EJB05_29127</name>
</gene>
<dbReference type="EMBL" id="RWGY01000013">
    <property type="protein sequence ID" value="TVU26573.1"/>
    <property type="molecule type" value="Genomic_DNA"/>
</dbReference>
<name>A0A5J9US38_9POAL</name>
<keyword evidence="7" id="KW-0723">Serine/threonine-protein kinase</keyword>
<evidence type="ECO:0000256" key="26">
    <source>
        <dbReference type="SAM" id="MobiDB-lite"/>
    </source>
</evidence>
<comment type="caution">
    <text evidence="29">The sequence shown here is derived from an EMBL/GenBank/DDBJ whole genome shotgun (WGS) entry which is preliminary data.</text>
</comment>
<comment type="function">
    <text evidence="23">Receptor kinase that detects X.oryzae pv. oryzae protein Ax21 to promote innate immunity. Following X.oryzae pv. oryzae protein Ax21 detection, undergoes cleavage, releasing the processed protein kinase Xa21 chain.</text>
</comment>
<evidence type="ECO:0000256" key="17">
    <source>
        <dbReference type="ARBA" id="ARBA00022989"/>
    </source>
</evidence>
<dbReference type="Proteomes" id="UP000324897">
    <property type="component" value="Chromosome 2"/>
</dbReference>
<evidence type="ECO:0000256" key="2">
    <source>
        <dbReference type="ARBA" id="ARBA00004389"/>
    </source>
</evidence>
<evidence type="ECO:0000256" key="4">
    <source>
        <dbReference type="ARBA" id="ARBA00008684"/>
    </source>
</evidence>
<comment type="function">
    <text evidence="24">The processed protein kinase Xa21 chain released by protein cleavage after X.oryzae pv. oryzae protein Ax21 detection translocates into the nucleus where it can bind and regulate WRKY62, a transcription factor. Confers resistance to the bacterial pathogen X.oryzae pv. oryzae (Xoo).</text>
</comment>
<dbReference type="PANTHER" id="PTHR27008">
    <property type="entry name" value="OS04G0122200 PROTEIN"/>
    <property type="match status" value="1"/>
</dbReference>
<dbReference type="GO" id="GO:0005524">
    <property type="term" value="F:ATP binding"/>
    <property type="evidence" value="ECO:0007669"/>
    <property type="project" value="UniProtKB-KW"/>
</dbReference>
<dbReference type="SUPFAM" id="SSF56112">
    <property type="entry name" value="Protein kinase-like (PK-like)"/>
    <property type="match status" value="1"/>
</dbReference>
<keyword evidence="30" id="KW-1185">Reference proteome</keyword>
<evidence type="ECO:0000256" key="21">
    <source>
        <dbReference type="ARBA" id="ARBA00047899"/>
    </source>
</evidence>
<comment type="subcellular location">
    <subcellularLocation>
        <location evidence="1">Cell membrane</location>
        <topology evidence="1">Single-pass membrane protein</topology>
    </subcellularLocation>
    <subcellularLocation>
        <location evidence="2">Endoplasmic reticulum membrane</location>
        <topology evidence="2">Single-pass membrane protein</topology>
    </subcellularLocation>
    <subcellularLocation>
        <location evidence="3">Membrane</location>
        <topology evidence="3">Single-pass type I membrane protein</topology>
    </subcellularLocation>
</comment>
<dbReference type="AlphaFoldDB" id="A0A5J9US38"/>
<dbReference type="InterPro" id="IPR001245">
    <property type="entry name" value="Ser-Thr/Tyr_kinase_cat_dom"/>
</dbReference>
<keyword evidence="9" id="KW-0433">Leucine-rich repeat</keyword>
<dbReference type="FunFam" id="3.80.10.10:FF:000095">
    <property type="entry name" value="LRR receptor-like serine/threonine-protein kinase GSO1"/>
    <property type="match status" value="1"/>
</dbReference>
<reference evidence="29 30" key="1">
    <citation type="journal article" date="2019" name="Sci. Rep.">
        <title>A high-quality genome of Eragrostis curvula grass provides insights into Poaceae evolution and supports new strategies to enhance forage quality.</title>
        <authorList>
            <person name="Carballo J."/>
            <person name="Santos B.A.C.M."/>
            <person name="Zappacosta D."/>
            <person name="Garbus I."/>
            <person name="Selva J.P."/>
            <person name="Gallo C.A."/>
            <person name="Diaz A."/>
            <person name="Albertini E."/>
            <person name="Caccamo M."/>
            <person name="Echenique V."/>
        </authorList>
    </citation>
    <scope>NUCLEOTIDE SEQUENCE [LARGE SCALE GENOMIC DNA]</scope>
    <source>
        <strain evidence="30">cv. Victoria</strain>
        <tissue evidence="29">Leaf</tissue>
    </source>
</reference>
<dbReference type="FunFam" id="3.80.10.10:FF:000288">
    <property type="entry name" value="LRR receptor-like serine/threonine-protein kinase EFR"/>
    <property type="match status" value="1"/>
</dbReference>
<dbReference type="OrthoDB" id="676979at2759"/>
<proteinExistence type="inferred from homology"/>
<keyword evidence="12 27" id="KW-0732">Signal</keyword>
<keyword evidence="18" id="KW-0472">Membrane</keyword>
<sequence length="1199" mass="131712">MMVYTTVMKLFLLLVAFSAQFLICVTSYSNETDRLSLLDFRKAISLDPQEALMSWNESTHFCNWEGVMCSMRIPPRVISLNLTNRGLVGPISPSLGNLMFLKHLVLSQNAFNGYIPPSLGNHLHRLEYLHLDNNKLGGVIPDFANLSNLMLLHLGQNHLTGQIPVYLPPRLHNLSLMYNNLTGTIPSSISNITMLKFLDCNYNIIEGTIPTEFGKLSRMQSLEMGVNKLSGSFPNAILNLSSLTSLTLAANELSGEIPSNLGSSVPNLQKLVLAENFFSGRIPHSLFMNASHLNHLDMAGNNLTGLVPSSIGKLTKLLSVNLEYNQLKASNKKDWEFMYSLANCTELNYFSMARNSLEGHVPDSLGNLSVQLQTLYLGLNKLSGGFPYGISNFPNLIEITLHDNRFTGVVPEWLGNLKSLQVINIQDNNFSGFIPSSLSNLSQLGYLFLDNNQFDGHLHASFGNLRMLDTLSISGNLISGIIPKEIFGIPTLRQLVLNLNNLEGELPTELVKFVISSNKLSGEIPNTLGNSESLEFVHLDWNSFSGSIPVSLGNISNLHVLNLSRNNLTGSIPLSLGNLPLLEYLDLSFNHLRGEVPTHGIFCNVTYLRIHGNPSLCGGAKDLHLQACSTMHLKPILQKKSIVKKVVMPLGVMMSVAILVSVMLTWSGKQRSKSVTPPSFDQKYPKVSYNDIARATDDFSSSRLINKGRFSAVYQGKLFQGRIMVAIKVFSLETKGAPKSFIAECSALRNMRHRNLVPILTPCSSIDSDGNDFKALVYELMPGGDLHALLDTSTPERITLTQRLSIVVDIADALEYLHHNNQRTIVHFDIKPSNILLDENMTAYVGDFGLARFKGDSAVSSFDNLISTSSTAIKGTIGYVAPECATCGAVSCALDVYSFGIVLLEIFLRKRPTDDMFTDGLNIANFVEMNFPDRISQIVDPELHEYRHDDGLSQEASAAMKERTFACLLSVLDIGLRCTKASPSERMDMREVAARLHEVKKKYVRVNGGMATGRVQVGFGKHPPETKKASGANWHPRPRLRVQNGTRARARRVSGGCRVTRGVAEPAAAALVFLALFGAAPAGTAAVAAVDGVDEEDLGGRTEACEPLVRCPFPWDDMSLPLPRDAVRNHGSLLLRPGRGGAVGLAALRVARLASRCVAWRGVASRRASWPRRRTRVARRRLRVARRVSRRLAEAGGGS</sequence>
<evidence type="ECO:0000256" key="18">
    <source>
        <dbReference type="ARBA" id="ARBA00023136"/>
    </source>
</evidence>
<dbReference type="SMART" id="SM00369">
    <property type="entry name" value="LRR_TYP"/>
    <property type="match status" value="12"/>
</dbReference>
<accession>A0A5J9US38</accession>
<dbReference type="GO" id="GO:0005886">
    <property type="term" value="C:plasma membrane"/>
    <property type="evidence" value="ECO:0007669"/>
    <property type="project" value="UniProtKB-SubCell"/>
</dbReference>
<protein>
    <recommendedName>
        <fullName evidence="25">Receptor kinase-like protein Xa21</fullName>
        <ecNumber evidence="5">2.7.11.1</ecNumber>
    </recommendedName>
</protein>
<dbReference type="PANTHER" id="PTHR27008:SF537">
    <property type="entry name" value="OS11G0173432 PROTEIN"/>
    <property type="match status" value="1"/>
</dbReference>
<evidence type="ECO:0000256" key="23">
    <source>
        <dbReference type="ARBA" id="ARBA00054320"/>
    </source>
</evidence>
<feature type="chain" id="PRO_5023860972" description="Receptor kinase-like protein Xa21" evidence="27">
    <location>
        <begin position="28"/>
        <end position="1199"/>
    </location>
</feature>
<evidence type="ECO:0000256" key="13">
    <source>
        <dbReference type="ARBA" id="ARBA00022737"/>
    </source>
</evidence>
<feature type="signal peptide" evidence="27">
    <location>
        <begin position="1"/>
        <end position="27"/>
    </location>
</feature>
<organism evidence="29 30">
    <name type="scientific">Eragrostis curvula</name>
    <name type="common">weeping love grass</name>
    <dbReference type="NCBI Taxonomy" id="38414"/>
    <lineage>
        <taxon>Eukaryota</taxon>
        <taxon>Viridiplantae</taxon>
        <taxon>Streptophyta</taxon>
        <taxon>Embryophyta</taxon>
        <taxon>Tracheophyta</taxon>
        <taxon>Spermatophyta</taxon>
        <taxon>Magnoliopsida</taxon>
        <taxon>Liliopsida</taxon>
        <taxon>Poales</taxon>
        <taxon>Poaceae</taxon>
        <taxon>PACMAD clade</taxon>
        <taxon>Chloridoideae</taxon>
        <taxon>Eragrostideae</taxon>
        <taxon>Eragrostidinae</taxon>
        <taxon>Eragrostis</taxon>
    </lineage>
</organism>
<evidence type="ECO:0000256" key="1">
    <source>
        <dbReference type="ARBA" id="ARBA00004162"/>
    </source>
</evidence>
<feature type="domain" description="Protein kinase" evidence="28">
    <location>
        <begin position="699"/>
        <end position="1000"/>
    </location>
</feature>